<evidence type="ECO:0000259" key="11">
    <source>
        <dbReference type="Pfam" id="PF02463"/>
    </source>
</evidence>
<dbReference type="STRING" id="1915309.AXG55_13880"/>
<proteinExistence type="inferred from homology"/>
<evidence type="ECO:0000313" key="12">
    <source>
        <dbReference type="EMBL" id="APJ04924.1"/>
    </source>
</evidence>
<evidence type="ECO:0000256" key="9">
    <source>
        <dbReference type="PIRNR" id="PIRNR003128"/>
    </source>
</evidence>
<gene>
    <name evidence="12" type="ORF">AXG55_13880</name>
</gene>
<keyword evidence="6" id="KW-0067">ATP-binding</keyword>
<name>A0A1L4D3Y3_9BACT</name>
<dbReference type="GO" id="GO:0009432">
    <property type="term" value="P:SOS response"/>
    <property type="evidence" value="ECO:0007669"/>
    <property type="project" value="TreeGrafter"/>
</dbReference>
<dbReference type="PANTHER" id="PTHR11059">
    <property type="entry name" value="DNA REPAIR PROTEIN RECN"/>
    <property type="match status" value="1"/>
</dbReference>
<feature type="coiled-coil region" evidence="10">
    <location>
        <begin position="297"/>
        <end position="355"/>
    </location>
</feature>
<dbReference type="Pfam" id="PF02463">
    <property type="entry name" value="SMC_N"/>
    <property type="match status" value="1"/>
</dbReference>
<dbReference type="Proteomes" id="UP000184731">
    <property type="component" value="Chromosome"/>
</dbReference>
<comment type="function">
    <text evidence="1 9">May be involved in recombinational repair of damaged DNA.</text>
</comment>
<evidence type="ECO:0000256" key="1">
    <source>
        <dbReference type="ARBA" id="ARBA00003618"/>
    </source>
</evidence>
<dbReference type="InterPro" id="IPR027417">
    <property type="entry name" value="P-loop_NTPase"/>
</dbReference>
<protein>
    <recommendedName>
        <fullName evidence="3 9">DNA repair protein RecN</fullName>
    </recommendedName>
    <alternativeName>
        <fullName evidence="8 9">Recombination protein N</fullName>
    </alternativeName>
</protein>
<evidence type="ECO:0000256" key="4">
    <source>
        <dbReference type="ARBA" id="ARBA00022741"/>
    </source>
</evidence>
<accession>A0A1L4D3Y3</accession>
<evidence type="ECO:0000256" key="6">
    <source>
        <dbReference type="ARBA" id="ARBA00022840"/>
    </source>
</evidence>
<dbReference type="PIRSF" id="PIRSF003128">
    <property type="entry name" value="RecN"/>
    <property type="match status" value="1"/>
</dbReference>
<keyword evidence="7 9" id="KW-0234">DNA repair</keyword>
<dbReference type="AlphaFoldDB" id="A0A1L4D3Y3"/>
<dbReference type="RefSeq" id="WP_148698683.1">
    <property type="nucleotide sequence ID" value="NZ_CP017834.1"/>
</dbReference>
<dbReference type="EMBL" id="CP017834">
    <property type="protein sequence ID" value="APJ04924.1"/>
    <property type="molecule type" value="Genomic_DNA"/>
</dbReference>
<keyword evidence="10" id="KW-0175">Coiled coil</keyword>
<organism evidence="12 13">
    <name type="scientific">Silvanigrella aquatica</name>
    <dbReference type="NCBI Taxonomy" id="1915309"/>
    <lineage>
        <taxon>Bacteria</taxon>
        <taxon>Pseudomonadati</taxon>
        <taxon>Bdellovibrionota</taxon>
        <taxon>Oligoflexia</taxon>
        <taxon>Silvanigrellales</taxon>
        <taxon>Silvanigrellaceae</taxon>
        <taxon>Silvanigrella</taxon>
    </lineage>
</organism>
<dbReference type="GO" id="GO:0006310">
    <property type="term" value="P:DNA recombination"/>
    <property type="evidence" value="ECO:0007669"/>
    <property type="project" value="InterPro"/>
</dbReference>
<dbReference type="CDD" id="cd03241">
    <property type="entry name" value="ABC_RecN"/>
    <property type="match status" value="1"/>
</dbReference>
<evidence type="ECO:0000313" key="13">
    <source>
        <dbReference type="Proteomes" id="UP000184731"/>
    </source>
</evidence>
<keyword evidence="4" id="KW-0547">Nucleotide-binding</keyword>
<evidence type="ECO:0000256" key="7">
    <source>
        <dbReference type="ARBA" id="ARBA00023204"/>
    </source>
</evidence>
<dbReference type="Gene3D" id="3.40.50.300">
    <property type="entry name" value="P-loop containing nucleotide triphosphate hydrolases"/>
    <property type="match status" value="2"/>
</dbReference>
<dbReference type="PANTHER" id="PTHR11059:SF0">
    <property type="entry name" value="DNA REPAIR PROTEIN RECN"/>
    <property type="match status" value="1"/>
</dbReference>
<evidence type="ECO:0000256" key="3">
    <source>
        <dbReference type="ARBA" id="ARBA00021315"/>
    </source>
</evidence>
<comment type="similarity">
    <text evidence="2 9">Belongs to the RecN family.</text>
</comment>
<evidence type="ECO:0000256" key="10">
    <source>
        <dbReference type="SAM" id="Coils"/>
    </source>
</evidence>
<evidence type="ECO:0000256" key="2">
    <source>
        <dbReference type="ARBA" id="ARBA00009441"/>
    </source>
</evidence>
<dbReference type="OrthoDB" id="9806954at2"/>
<keyword evidence="5 9" id="KW-0227">DNA damage</keyword>
<dbReference type="SUPFAM" id="SSF52540">
    <property type="entry name" value="P-loop containing nucleoside triphosphate hydrolases"/>
    <property type="match status" value="1"/>
</dbReference>
<dbReference type="InterPro" id="IPR004604">
    <property type="entry name" value="DNA_recomb/repair_RecN"/>
</dbReference>
<dbReference type="GO" id="GO:0006281">
    <property type="term" value="P:DNA repair"/>
    <property type="evidence" value="ECO:0007669"/>
    <property type="project" value="UniProtKB-KW"/>
</dbReference>
<dbReference type="InterPro" id="IPR003395">
    <property type="entry name" value="RecF/RecN/SMC_N"/>
</dbReference>
<dbReference type="GO" id="GO:0005524">
    <property type="term" value="F:ATP binding"/>
    <property type="evidence" value="ECO:0007669"/>
    <property type="project" value="UniProtKB-KW"/>
</dbReference>
<reference evidence="12 13" key="1">
    <citation type="submission" date="2016-10" db="EMBL/GenBank/DDBJ databases">
        <title>Silvanigrella aquatica sp. nov., isolated from a freshwater lake located in the Black Forest, Germany, description of Silvanigrellaceae fam. nov., Silvanigrellales ord. nov., reclassification of the order Bdellovibrionales in the class Oligoflexia, reclassification of the families Bacteriovoracaceae and Halobacteriovoraceae in the new order Bacteriovoracales ord. nov., and reclassification of the family Pseudobacteriovoracaceae in the order Oligoflexiales.</title>
        <authorList>
            <person name="Hahn M.W."/>
            <person name="Schmidt J."/>
            <person name="Koll U."/>
            <person name="Rohde M."/>
            <person name="Verbag S."/>
            <person name="Pitt A."/>
            <person name="Nakai R."/>
            <person name="Naganuma T."/>
            <person name="Lang E."/>
        </authorList>
    </citation>
    <scope>NUCLEOTIDE SEQUENCE [LARGE SCALE GENOMIC DNA]</scope>
    <source>
        <strain evidence="12 13">MWH-Nonnen-W8red</strain>
    </source>
</reference>
<evidence type="ECO:0000256" key="8">
    <source>
        <dbReference type="ARBA" id="ARBA00033408"/>
    </source>
</evidence>
<dbReference type="GO" id="GO:0043590">
    <property type="term" value="C:bacterial nucleoid"/>
    <property type="evidence" value="ECO:0007669"/>
    <property type="project" value="TreeGrafter"/>
</dbReference>
<keyword evidence="13" id="KW-1185">Reference proteome</keyword>
<feature type="domain" description="RecF/RecN/SMC N-terminal" evidence="11">
    <location>
        <begin position="2"/>
        <end position="543"/>
    </location>
</feature>
<dbReference type="KEGG" id="saqi:AXG55_13880"/>
<evidence type="ECO:0000256" key="5">
    <source>
        <dbReference type="ARBA" id="ARBA00022763"/>
    </source>
</evidence>
<sequence length="596" mass="67226">MLKQLNIQNLAIAENISVQFQKGLNVITGETGAGKSLLVDALCLLRGCRVDTTLIRTGHESAQVTGVFIPLHNSSQIYNLLEELGIPLYCDDPNEIVIKRFIQRNGKHRATINENLVSSKILQLISGELIDISSQFENQRLLDNETHTSFLDEFSGNQYTFKKFSHYFNQAHELLKQLKNLLVEQDLIRREKNLYEFELSQIDTAQISKVEFKQIEEKISLGNKANISKRICSEINMNLCNSDINCLDLLKYSRKNIEKLVKISGHSDVIKNLEQIDGIIALLEELNNSIELTSNKFDIDETELNQATKRIEEYNKLLIKFGPTIDDIECYKTKCEEFLSKAEGIENEMKNVAQKCELVMEHCILLSQELKKSRQEKLNFISQSVQKEMSELGMPKAKFICELKENQNNLDIAKITGLNQIPISQKTLKLFYSIAKSGSEKAQFLLSTNLGMEAQPIEKIASGGELSRIMLAIKNVLFGEEAMSVFVFDEIDTGISGNIAAKVGRKLSEFCKSSDGEITRQALCITHLAQVACYAQNHFIVSKEVKDNKTVTKIVQADYEEKLNEIAILLSGEEISLESIAQAKVLVSEAQKELLI</sequence>